<dbReference type="RefSeq" id="WP_131563129.1">
    <property type="nucleotide sequence ID" value="NZ_SJSN01000056.1"/>
</dbReference>
<dbReference type="NCBIfam" id="NF047593">
    <property type="entry name" value="IS66_ISAeme5_TnpA"/>
    <property type="match status" value="1"/>
</dbReference>
<sequence>MRTSEEKMLAVEAWRTSGLSQNEYCKTLGVKRTTFANWVSRNRRKQAVPNFVRVTIPPVAISTAVEVIYPNGVIIKASGNDLKMLSHLIKLY</sequence>
<dbReference type="OrthoDB" id="671208at2"/>
<keyword evidence="2" id="KW-1185">Reference proteome</keyword>
<evidence type="ECO:0008006" key="3">
    <source>
        <dbReference type="Google" id="ProtNLM"/>
    </source>
</evidence>
<evidence type="ECO:0000313" key="1">
    <source>
        <dbReference type="EMBL" id="TCC95882.1"/>
    </source>
</evidence>
<evidence type="ECO:0000313" key="2">
    <source>
        <dbReference type="Proteomes" id="UP000291485"/>
    </source>
</evidence>
<dbReference type="AlphaFoldDB" id="A0A4R0NAG8"/>
<dbReference type="InterPro" id="IPR010921">
    <property type="entry name" value="Trp_repressor/repl_initiator"/>
</dbReference>
<name>A0A4R0NAG8_9SPHI</name>
<dbReference type="EMBL" id="SJSN01000056">
    <property type="protein sequence ID" value="TCC95882.1"/>
    <property type="molecule type" value="Genomic_DNA"/>
</dbReference>
<organism evidence="1 2">
    <name type="scientific">Pedobacter frigidisoli</name>
    <dbReference type="NCBI Taxonomy" id="2530455"/>
    <lineage>
        <taxon>Bacteria</taxon>
        <taxon>Pseudomonadati</taxon>
        <taxon>Bacteroidota</taxon>
        <taxon>Sphingobacteriia</taxon>
        <taxon>Sphingobacteriales</taxon>
        <taxon>Sphingobacteriaceae</taxon>
        <taxon>Pedobacter</taxon>
    </lineage>
</organism>
<reference evidence="1 2" key="1">
    <citation type="submission" date="2019-02" db="EMBL/GenBank/DDBJ databases">
        <title>Pedobacter sp. RP-3-11 sp. nov., isolated from Arctic soil.</title>
        <authorList>
            <person name="Dahal R.H."/>
        </authorList>
    </citation>
    <scope>NUCLEOTIDE SEQUENCE [LARGE SCALE GENOMIC DNA]</scope>
    <source>
        <strain evidence="1 2">RP-3-11</strain>
    </source>
</reference>
<comment type="caution">
    <text evidence="1">The sequence shown here is derived from an EMBL/GenBank/DDBJ whole genome shotgun (WGS) entry which is preliminary data.</text>
</comment>
<dbReference type="Proteomes" id="UP000291485">
    <property type="component" value="Unassembled WGS sequence"/>
</dbReference>
<proteinExistence type="predicted"/>
<protein>
    <recommendedName>
        <fullName evidence="3">Homeodomain-like domain-containing protein</fullName>
    </recommendedName>
</protein>
<accession>A0A4R0NAG8</accession>
<dbReference type="SUPFAM" id="SSF48295">
    <property type="entry name" value="TrpR-like"/>
    <property type="match status" value="1"/>
</dbReference>
<gene>
    <name evidence="1" type="ORF">EZ449_22500</name>
</gene>
<dbReference type="GO" id="GO:0043565">
    <property type="term" value="F:sequence-specific DNA binding"/>
    <property type="evidence" value="ECO:0007669"/>
    <property type="project" value="InterPro"/>
</dbReference>